<name>A0ACB8CPQ2_DERSI</name>
<reference evidence="1" key="1">
    <citation type="submission" date="2020-05" db="EMBL/GenBank/DDBJ databases">
        <title>Large-scale comparative analyses of tick genomes elucidate their genetic diversity and vector capacities.</title>
        <authorList>
            <person name="Jia N."/>
            <person name="Wang J."/>
            <person name="Shi W."/>
            <person name="Du L."/>
            <person name="Sun Y."/>
            <person name="Zhan W."/>
            <person name="Jiang J."/>
            <person name="Wang Q."/>
            <person name="Zhang B."/>
            <person name="Ji P."/>
            <person name="Sakyi L.B."/>
            <person name="Cui X."/>
            <person name="Yuan T."/>
            <person name="Jiang B."/>
            <person name="Yang W."/>
            <person name="Lam T.T.-Y."/>
            <person name="Chang Q."/>
            <person name="Ding S."/>
            <person name="Wang X."/>
            <person name="Zhu J."/>
            <person name="Ruan X."/>
            <person name="Zhao L."/>
            <person name="Wei J."/>
            <person name="Que T."/>
            <person name="Du C."/>
            <person name="Cheng J."/>
            <person name="Dai P."/>
            <person name="Han X."/>
            <person name="Huang E."/>
            <person name="Gao Y."/>
            <person name="Liu J."/>
            <person name="Shao H."/>
            <person name="Ye R."/>
            <person name="Li L."/>
            <person name="Wei W."/>
            <person name="Wang X."/>
            <person name="Wang C."/>
            <person name="Yang T."/>
            <person name="Huo Q."/>
            <person name="Li W."/>
            <person name="Guo W."/>
            <person name="Chen H."/>
            <person name="Zhou L."/>
            <person name="Ni X."/>
            <person name="Tian J."/>
            <person name="Zhou Y."/>
            <person name="Sheng Y."/>
            <person name="Liu T."/>
            <person name="Pan Y."/>
            <person name="Xia L."/>
            <person name="Li J."/>
            <person name="Zhao F."/>
            <person name="Cao W."/>
        </authorList>
    </citation>
    <scope>NUCLEOTIDE SEQUENCE</scope>
    <source>
        <strain evidence="1">Dsil-2018</strain>
    </source>
</reference>
<accession>A0ACB8CPQ2</accession>
<organism evidence="1 2">
    <name type="scientific">Dermacentor silvarum</name>
    <name type="common">Tick</name>
    <dbReference type="NCBI Taxonomy" id="543639"/>
    <lineage>
        <taxon>Eukaryota</taxon>
        <taxon>Metazoa</taxon>
        <taxon>Ecdysozoa</taxon>
        <taxon>Arthropoda</taxon>
        <taxon>Chelicerata</taxon>
        <taxon>Arachnida</taxon>
        <taxon>Acari</taxon>
        <taxon>Parasitiformes</taxon>
        <taxon>Ixodida</taxon>
        <taxon>Ixodoidea</taxon>
        <taxon>Ixodidae</taxon>
        <taxon>Rhipicephalinae</taxon>
        <taxon>Dermacentor</taxon>
    </lineage>
</organism>
<gene>
    <name evidence="1" type="ORF">HPB49_003981</name>
</gene>
<comment type="caution">
    <text evidence="1">The sequence shown here is derived from an EMBL/GenBank/DDBJ whole genome shotgun (WGS) entry which is preliminary data.</text>
</comment>
<evidence type="ECO:0000313" key="1">
    <source>
        <dbReference type="EMBL" id="KAH7948992.1"/>
    </source>
</evidence>
<evidence type="ECO:0000313" key="2">
    <source>
        <dbReference type="Proteomes" id="UP000821865"/>
    </source>
</evidence>
<dbReference type="EMBL" id="CM023474">
    <property type="protein sequence ID" value="KAH7948992.1"/>
    <property type="molecule type" value="Genomic_DNA"/>
</dbReference>
<dbReference type="Proteomes" id="UP000821865">
    <property type="component" value="Chromosome 5"/>
</dbReference>
<proteinExistence type="predicted"/>
<protein>
    <submittedName>
        <fullName evidence="1">Uncharacterized protein</fullName>
    </submittedName>
</protein>
<keyword evidence="2" id="KW-1185">Reference proteome</keyword>
<sequence>MGRFCVPNCRGNYDNGPKVRVFSFPKDDRRAKWERAVRRDDIDIRSLRDAKVCELHFKPQYLRTTTTYTDPRTGRTIEAPMRATRLTPDAVPTIFPNDPSYLSDYAPMRVGPDQKRKRLEASHLEKAIRQSIALHEEEESRNKLTLYEDLVSPLQGLGLSTYWTTVKAENAVLFVHISGEDPPDVERSVILNRNMEITAFWRKVKVPAKDHLIPATLNDLRCLHTILDRMSSFKAPDVCDKEEKVKTTFSLLFSLLDDIKLDDLLPQEKTEALDFIKEHLDLLHRKDHSLRYSAELLIFSSILHTISPQAYRFIRGSGKIALPHRSTLMRICSQYNVNPVNEQNDEGCLRYVKKRSSLLKPHEKIVTIMMDEIHIQPYFEYKGGWFSDRGSV</sequence>